<dbReference type="PANTHER" id="PTHR48079:SF6">
    <property type="entry name" value="NAD(P)-BINDING DOMAIN-CONTAINING PROTEIN-RELATED"/>
    <property type="match status" value="1"/>
</dbReference>
<feature type="domain" description="NAD-dependent epimerase/dehydratase" evidence="1">
    <location>
        <begin position="110"/>
        <end position="224"/>
    </location>
</feature>
<dbReference type="GO" id="GO:0004029">
    <property type="term" value="F:aldehyde dehydrogenase (NAD+) activity"/>
    <property type="evidence" value="ECO:0007669"/>
    <property type="project" value="TreeGrafter"/>
</dbReference>
<dbReference type="RefSeq" id="WP_179949076.1">
    <property type="nucleotide sequence ID" value="NZ_AP018558.1"/>
</dbReference>
<proteinExistence type="predicted"/>
<dbReference type="InterPro" id="IPR036291">
    <property type="entry name" value="NAD(P)-bd_dom_sf"/>
</dbReference>
<sequence length="321" mass="35878">MTVRVLVVGGGDVALRAARALASRVQFWVVVRDPAKSAAWRALGARVIVADLDLWRSLARIGAAVDQVWVTAPPAGNGVIDPRTRRLQAALRRSTARSKPRGPGRRHHFALRPRMVYLSTSGVYGDRGGAWVRESDPVAPQTARAARRVAAERLWRDWAKRGGWVVRLRVPGIYSAERLPVARLLRGDPAIHEEEDSISNHIHANDLAQILWVAGWRGKTGRAYHAADDQPLPMGAWFDAVADALGLPRPPRLPRQAVLERVGPMMASFLTESRRLRNDRLKRELRFRLRYPTVFALLAQPIWKERRESCSMASSSRCISS</sequence>
<evidence type="ECO:0000313" key="3">
    <source>
        <dbReference type="Proteomes" id="UP000262004"/>
    </source>
</evidence>
<dbReference type="Pfam" id="PF01370">
    <property type="entry name" value="Epimerase"/>
    <property type="match status" value="1"/>
</dbReference>
<reference evidence="2 3" key="1">
    <citation type="submission" date="2018-04" db="EMBL/GenBank/DDBJ databases">
        <title>Complete genome sequence of Hydrogenophilus thermoluteolus TH-1.</title>
        <authorList>
            <person name="Arai H."/>
        </authorList>
    </citation>
    <scope>NUCLEOTIDE SEQUENCE [LARGE SCALE GENOMIC DNA]</scope>
    <source>
        <strain evidence="2 3">TH-1</strain>
    </source>
</reference>
<keyword evidence="3" id="KW-1185">Reference proteome</keyword>
<dbReference type="Proteomes" id="UP000262004">
    <property type="component" value="Chromosome"/>
</dbReference>
<name>A0A2Z6E0F4_HYDTE</name>
<dbReference type="EMBL" id="AP018558">
    <property type="protein sequence ID" value="BBD77995.1"/>
    <property type="molecule type" value="Genomic_DNA"/>
</dbReference>
<dbReference type="GO" id="GO:0005737">
    <property type="term" value="C:cytoplasm"/>
    <property type="evidence" value="ECO:0007669"/>
    <property type="project" value="TreeGrafter"/>
</dbReference>
<dbReference type="PANTHER" id="PTHR48079">
    <property type="entry name" value="PROTEIN YEEZ"/>
    <property type="match status" value="1"/>
</dbReference>
<evidence type="ECO:0000313" key="2">
    <source>
        <dbReference type="EMBL" id="BBD77995.1"/>
    </source>
</evidence>
<protein>
    <submittedName>
        <fullName evidence="2">NAD(P)-dependent oxidoreductase</fullName>
    </submittedName>
</protein>
<evidence type="ECO:0000259" key="1">
    <source>
        <dbReference type="Pfam" id="PF01370"/>
    </source>
</evidence>
<dbReference type="KEGG" id="htl:HPTL_1737"/>
<dbReference type="AlphaFoldDB" id="A0A2Z6E0F4"/>
<dbReference type="SUPFAM" id="SSF51735">
    <property type="entry name" value="NAD(P)-binding Rossmann-fold domains"/>
    <property type="match status" value="1"/>
</dbReference>
<accession>A0A2Z6E0F4</accession>
<dbReference type="Gene3D" id="3.40.50.720">
    <property type="entry name" value="NAD(P)-binding Rossmann-like Domain"/>
    <property type="match status" value="1"/>
</dbReference>
<organism evidence="2 3">
    <name type="scientific">Hydrogenophilus thermoluteolus</name>
    <name type="common">Pseudomonas hydrogenothermophila</name>
    <dbReference type="NCBI Taxonomy" id="297"/>
    <lineage>
        <taxon>Bacteria</taxon>
        <taxon>Pseudomonadati</taxon>
        <taxon>Pseudomonadota</taxon>
        <taxon>Hydrogenophilia</taxon>
        <taxon>Hydrogenophilales</taxon>
        <taxon>Hydrogenophilaceae</taxon>
        <taxon>Hydrogenophilus</taxon>
    </lineage>
</organism>
<dbReference type="InterPro" id="IPR051783">
    <property type="entry name" value="NAD(P)-dependent_oxidoreduct"/>
</dbReference>
<gene>
    <name evidence="2" type="ORF">HPTL_1737</name>
</gene>
<dbReference type="InterPro" id="IPR001509">
    <property type="entry name" value="Epimerase_deHydtase"/>
</dbReference>